<dbReference type="Gene3D" id="3.40.50.1820">
    <property type="entry name" value="alpha/beta hydrolase"/>
    <property type="match status" value="1"/>
</dbReference>
<evidence type="ECO:0000259" key="2">
    <source>
        <dbReference type="Pfam" id="PF12146"/>
    </source>
</evidence>
<evidence type="ECO:0000313" key="3">
    <source>
        <dbReference type="EMBL" id="SFN75523.1"/>
    </source>
</evidence>
<dbReference type="PANTHER" id="PTHR12277:SF81">
    <property type="entry name" value="PROTEIN ABHD13"/>
    <property type="match status" value="1"/>
</dbReference>
<protein>
    <recommendedName>
        <fullName evidence="2">Serine aminopeptidase S33 domain-containing protein</fullName>
    </recommendedName>
</protein>
<dbReference type="Pfam" id="PF12146">
    <property type="entry name" value="Hydrolase_4"/>
    <property type="match status" value="1"/>
</dbReference>
<keyword evidence="1" id="KW-0812">Transmembrane</keyword>
<evidence type="ECO:0000256" key="1">
    <source>
        <dbReference type="SAM" id="Phobius"/>
    </source>
</evidence>
<reference evidence="4" key="1">
    <citation type="submission" date="2016-10" db="EMBL/GenBank/DDBJ databases">
        <authorList>
            <person name="Varghese N."/>
            <person name="Submissions S."/>
        </authorList>
    </citation>
    <scope>NUCLEOTIDE SEQUENCE [LARGE SCALE GENOMIC DNA]</scope>
    <source>
        <strain evidence="4">DS-12</strain>
    </source>
</reference>
<keyword evidence="4" id="KW-1185">Reference proteome</keyword>
<organism evidence="3 4">
    <name type="scientific">Paenimyroides ummariense</name>
    <dbReference type="NCBI Taxonomy" id="913024"/>
    <lineage>
        <taxon>Bacteria</taxon>
        <taxon>Pseudomonadati</taxon>
        <taxon>Bacteroidota</taxon>
        <taxon>Flavobacteriia</taxon>
        <taxon>Flavobacteriales</taxon>
        <taxon>Flavobacteriaceae</taxon>
        <taxon>Paenimyroides</taxon>
    </lineage>
</organism>
<sequence length="268" mass="31055">MRSIYFKIFSFIISLYLILCLIMYFNQESFIFHPLKINKETNYIYSENFKEINLKTSDNVTINNLYFETKNPKGVVYFLHGNAGNLSTWGNIAPIYLELGYNVLITDYRGFGKSEGNISDQTQLFSDAQLGYDFLKKEFKEDQIIIVGYSIGTGIASYLASANNPQKLILQAPYFNLKNEMKSRFPFLPTFILKYPFENNLHISKVKSPIFIFHGDKDYVISHQNSLKLQSLLKENDSVFILKNQDHVSINNNAEYHKNLIKILNDSI</sequence>
<accession>A0A1I5BLD7</accession>
<dbReference type="PANTHER" id="PTHR12277">
    <property type="entry name" value="ALPHA/BETA HYDROLASE DOMAIN-CONTAINING PROTEIN"/>
    <property type="match status" value="1"/>
</dbReference>
<feature type="transmembrane region" description="Helical" evidence="1">
    <location>
        <begin position="6"/>
        <end position="26"/>
    </location>
</feature>
<dbReference type="Proteomes" id="UP000199036">
    <property type="component" value="Unassembled WGS sequence"/>
</dbReference>
<gene>
    <name evidence="3" type="ORF">SAMN05421741_11046</name>
</gene>
<dbReference type="InterPro" id="IPR022742">
    <property type="entry name" value="Hydrolase_4"/>
</dbReference>
<dbReference type="EMBL" id="FOVI01000010">
    <property type="protein sequence ID" value="SFN75523.1"/>
    <property type="molecule type" value="Genomic_DNA"/>
</dbReference>
<keyword evidence="1" id="KW-0472">Membrane</keyword>
<proteinExistence type="predicted"/>
<evidence type="ECO:0000313" key="4">
    <source>
        <dbReference type="Proteomes" id="UP000199036"/>
    </source>
</evidence>
<feature type="domain" description="Serine aminopeptidase S33" evidence="2">
    <location>
        <begin position="71"/>
        <end position="185"/>
    </location>
</feature>
<dbReference type="STRING" id="913024.SAMN05421741_11046"/>
<dbReference type="OrthoDB" id="9777090at2"/>
<dbReference type="AlphaFoldDB" id="A0A1I5BLD7"/>
<dbReference type="InterPro" id="IPR029058">
    <property type="entry name" value="AB_hydrolase_fold"/>
</dbReference>
<keyword evidence="1" id="KW-1133">Transmembrane helix</keyword>
<name>A0A1I5BLD7_9FLAO</name>
<dbReference type="SUPFAM" id="SSF53474">
    <property type="entry name" value="alpha/beta-Hydrolases"/>
    <property type="match status" value="1"/>
</dbReference>